<evidence type="ECO:0000256" key="1">
    <source>
        <dbReference type="SAM" id="Phobius"/>
    </source>
</evidence>
<organism evidence="2 3">
    <name type="scientific">Aspergillus novoparasiticus</name>
    <dbReference type="NCBI Taxonomy" id="986946"/>
    <lineage>
        <taxon>Eukaryota</taxon>
        <taxon>Fungi</taxon>
        <taxon>Dikarya</taxon>
        <taxon>Ascomycota</taxon>
        <taxon>Pezizomycotina</taxon>
        <taxon>Eurotiomycetes</taxon>
        <taxon>Eurotiomycetidae</taxon>
        <taxon>Eurotiales</taxon>
        <taxon>Aspergillaceae</taxon>
        <taxon>Aspergillus</taxon>
        <taxon>Aspergillus subgen. Circumdati</taxon>
    </lineage>
</organism>
<feature type="non-terminal residue" evidence="2">
    <location>
        <position position="1"/>
    </location>
</feature>
<keyword evidence="1" id="KW-0472">Membrane</keyword>
<gene>
    <name evidence="2" type="ORF">BDV33DRAFT_185533</name>
</gene>
<evidence type="ECO:0000313" key="3">
    <source>
        <dbReference type="Proteomes" id="UP000326799"/>
    </source>
</evidence>
<proteinExistence type="predicted"/>
<keyword evidence="3" id="KW-1185">Reference proteome</keyword>
<name>A0A5N6E6X6_9EURO</name>
<feature type="transmembrane region" description="Helical" evidence="1">
    <location>
        <begin position="25"/>
        <end position="44"/>
    </location>
</feature>
<keyword evidence="1" id="KW-1133">Transmembrane helix</keyword>
<reference evidence="2 3" key="1">
    <citation type="submission" date="2019-04" db="EMBL/GenBank/DDBJ databases">
        <title>Fungal friends and foes A comparative genomics study of 23 Aspergillus species from section Flavi.</title>
        <authorList>
            <consortium name="DOE Joint Genome Institute"/>
            <person name="Kjaerbolling I."/>
            <person name="Vesth T.C."/>
            <person name="Frisvad J.C."/>
            <person name="Nybo J.L."/>
            <person name="Theobald S."/>
            <person name="Kildgaard S."/>
            <person name="Petersen T.I."/>
            <person name="Kuo A."/>
            <person name="Sato A."/>
            <person name="Lyhne E.K."/>
            <person name="Kogle M.E."/>
            <person name="Wiebenga A."/>
            <person name="Kun R.S."/>
            <person name="Lubbers R.J."/>
            <person name="Makela M.R."/>
            <person name="Barry K."/>
            <person name="Chovatia M."/>
            <person name="Clum A."/>
            <person name="Daum C."/>
            <person name="Haridas S."/>
            <person name="He G."/>
            <person name="LaButti K."/>
            <person name="Lipzen A."/>
            <person name="Mondo S."/>
            <person name="Pangilinan J."/>
            <person name="Riley R."/>
            <person name="Salamov A."/>
            <person name="Simmons B.A."/>
            <person name="Magnuson J.K."/>
            <person name="Henrissat B."/>
            <person name="Mortensen U.H."/>
            <person name="Larsen T.O."/>
            <person name="De vries R.P."/>
            <person name="Grigoriev I.V."/>
            <person name="Machida M."/>
            <person name="Baker S.E."/>
            <person name="Andersen M.R."/>
        </authorList>
    </citation>
    <scope>NUCLEOTIDE SEQUENCE [LARGE SCALE GENOMIC DNA]</scope>
    <source>
        <strain evidence="2 3">CBS 126849</strain>
    </source>
</reference>
<keyword evidence="1" id="KW-0812">Transmembrane</keyword>
<protein>
    <submittedName>
        <fullName evidence="2">Uncharacterized protein</fullName>
    </submittedName>
</protein>
<dbReference type="AlphaFoldDB" id="A0A5N6E6X6"/>
<evidence type="ECO:0000313" key="2">
    <source>
        <dbReference type="EMBL" id="KAB8213059.1"/>
    </source>
</evidence>
<dbReference type="Proteomes" id="UP000326799">
    <property type="component" value="Unassembled WGS sequence"/>
</dbReference>
<dbReference type="EMBL" id="ML733720">
    <property type="protein sequence ID" value="KAB8213059.1"/>
    <property type="molecule type" value="Genomic_DNA"/>
</dbReference>
<sequence>NNFLLGLLFHLLFHFLNTNLKVHGFVYTLFGAILCATPMIGFVLNRGCKTTSLDPIFRV</sequence>
<accession>A0A5N6E6X6</accession>